<comment type="caution">
    <text evidence="3">The sequence shown here is derived from an EMBL/GenBank/DDBJ whole genome shotgun (WGS) entry which is preliminary data.</text>
</comment>
<protein>
    <submittedName>
        <fullName evidence="3">Haloalkane dehalogenase</fullName>
        <ecNumber evidence="3">3.8.1.5</ecNumber>
    </submittedName>
</protein>
<dbReference type="InterPro" id="IPR029058">
    <property type="entry name" value="AB_hydrolase_fold"/>
</dbReference>
<evidence type="ECO:0000313" key="4">
    <source>
        <dbReference type="Proteomes" id="UP001589710"/>
    </source>
</evidence>
<dbReference type="InterPro" id="IPR000639">
    <property type="entry name" value="Epox_hydrolase-like"/>
</dbReference>
<reference evidence="3 4" key="1">
    <citation type="submission" date="2024-09" db="EMBL/GenBank/DDBJ databases">
        <authorList>
            <person name="Sun Q."/>
            <person name="Mori K."/>
        </authorList>
    </citation>
    <scope>NUCLEOTIDE SEQUENCE [LARGE SCALE GENOMIC DNA]</scope>
    <source>
        <strain evidence="3 4">JCM 3331</strain>
    </source>
</reference>
<dbReference type="InterPro" id="IPR050266">
    <property type="entry name" value="AB_hydrolase_sf"/>
</dbReference>
<accession>A0ABV5RDA9</accession>
<dbReference type="NCBIfam" id="NF002938">
    <property type="entry name" value="PRK03592.1"/>
    <property type="match status" value="1"/>
</dbReference>
<organism evidence="3 4">
    <name type="scientific">Streptomyces yanii</name>
    <dbReference type="NCBI Taxonomy" id="78510"/>
    <lineage>
        <taxon>Bacteria</taxon>
        <taxon>Bacillati</taxon>
        <taxon>Actinomycetota</taxon>
        <taxon>Actinomycetes</taxon>
        <taxon>Kitasatosporales</taxon>
        <taxon>Streptomycetaceae</taxon>
        <taxon>Streptomyces</taxon>
    </lineage>
</organism>
<dbReference type="RefSeq" id="WP_345513931.1">
    <property type="nucleotide sequence ID" value="NZ_BAAAXD010000027.1"/>
</dbReference>
<dbReference type="PANTHER" id="PTHR43798:SF31">
    <property type="entry name" value="AB HYDROLASE SUPERFAMILY PROTEIN YCLE"/>
    <property type="match status" value="1"/>
</dbReference>
<proteinExistence type="predicted"/>
<dbReference type="PRINTS" id="PR00412">
    <property type="entry name" value="EPOXHYDRLASE"/>
</dbReference>
<evidence type="ECO:0000259" key="2">
    <source>
        <dbReference type="Pfam" id="PF00561"/>
    </source>
</evidence>
<dbReference type="GO" id="GO:0018786">
    <property type="term" value="F:haloalkane dehalogenase activity"/>
    <property type="evidence" value="ECO:0007669"/>
    <property type="project" value="UniProtKB-EC"/>
</dbReference>
<name>A0ABV5RDA9_9ACTN</name>
<dbReference type="PRINTS" id="PR00111">
    <property type="entry name" value="ABHYDROLASE"/>
</dbReference>
<dbReference type="Pfam" id="PF00561">
    <property type="entry name" value="Abhydrolase_1"/>
    <property type="match status" value="1"/>
</dbReference>
<gene>
    <name evidence="3" type="ORF">ACFFTL_27120</name>
</gene>
<dbReference type="Proteomes" id="UP001589710">
    <property type="component" value="Unassembled WGS sequence"/>
</dbReference>
<evidence type="ECO:0000313" key="3">
    <source>
        <dbReference type="EMBL" id="MFB9575855.1"/>
    </source>
</evidence>
<dbReference type="Gene3D" id="3.40.50.1820">
    <property type="entry name" value="alpha/beta hydrolase"/>
    <property type="match status" value="1"/>
</dbReference>
<evidence type="ECO:0000256" key="1">
    <source>
        <dbReference type="ARBA" id="ARBA00022801"/>
    </source>
</evidence>
<sequence length="292" mass="31934">MPTLNALDSTVHYEEAGNPTGIPFVFLHGNPASSHLWRNVLPRIGAPARLLAPDLIGMGRSGKPDIPYGFTDHARYLDAWFDALGLDRAVLVGIDWGGALAFDRAARHPGRTRGLAFMETIVRPMSWAEFPAAARSRFEAFRTPGVGESLVLEQNVFIEQAFGRTVLTGLSDENLAVYRAPYPTPGSRRPLLEWSRAMPLDGEPSDVIARIKEYDEWLARSTDVPKLLLTFDTSPTLMIREEMATWCAANIASLETVHCGPAGHLAPEDQPEAIAMALTSWAERHGFGSSAG</sequence>
<dbReference type="InterPro" id="IPR000073">
    <property type="entry name" value="AB_hydrolase_1"/>
</dbReference>
<feature type="domain" description="AB hydrolase-1" evidence="2">
    <location>
        <begin position="23"/>
        <end position="267"/>
    </location>
</feature>
<keyword evidence="4" id="KW-1185">Reference proteome</keyword>
<dbReference type="EC" id="3.8.1.5" evidence="3"/>
<keyword evidence="1 3" id="KW-0378">Hydrolase</keyword>
<dbReference type="PANTHER" id="PTHR43798">
    <property type="entry name" value="MONOACYLGLYCEROL LIPASE"/>
    <property type="match status" value="1"/>
</dbReference>
<dbReference type="SUPFAM" id="SSF53474">
    <property type="entry name" value="alpha/beta-Hydrolases"/>
    <property type="match status" value="1"/>
</dbReference>
<dbReference type="EMBL" id="JBHMCG010000115">
    <property type="protein sequence ID" value="MFB9575855.1"/>
    <property type="molecule type" value="Genomic_DNA"/>
</dbReference>